<accession>A0ABY6MX92</accession>
<dbReference type="PANTHER" id="PTHR34580:SF1">
    <property type="entry name" value="PROTEIN PAFC"/>
    <property type="match status" value="1"/>
</dbReference>
<dbReference type="PROSITE" id="PS52050">
    <property type="entry name" value="WYL"/>
    <property type="match status" value="1"/>
</dbReference>
<gene>
    <name evidence="3" type="ORF">NKI27_09985</name>
</gene>
<dbReference type="RefSeq" id="WP_265045919.1">
    <property type="nucleotide sequence ID" value="NZ_CP100390.1"/>
</dbReference>
<organism evidence="3 4">
    <name type="scientific">Alkalimarinus alittae</name>
    <dbReference type="NCBI Taxonomy" id="2961619"/>
    <lineage>
        <taxon>Bacteria</taxon>
        <taxon>Pseudomonadati</taxon>
        <taxon>Pseudomonadota</taxon>
        <taxon>Gammaproteobacteria</taxon>
        <taxon>Alteromonadales</taxon>
        <taxon>Alteromonadaceae</taxon>
        <taxon>Alkalimarinus</taxon>
    </lineage>
</organism>
<dbReference type="InterPro" id="IPR051534">
    <property type="entry name" value="CBASS_pafABC_assoc_protein"/>
</dbReference>
<dbReference type="Proteomes" id="UP001163739">
    <property type="component" value="Chromosome"/>
</dbReference>
<dbReference type="InterPro" id="IPR057727">
    <property type="entry name" value="WCX_dom"/>
</dbReference>
<evidence type="ECO:0000259" key="2">
    <source>
        <dbReference type="Pfam" id="PF25583"/>
    </source>
</evidence>
<dbReference type="Pfam" id="PF25583">
    <property type="entry name" value="WCX"/>
    <property type="match status" value="1"/>
</dbReference>
<name>A0ABY6MX92_9ALTE</name>
<feature type="domain" description="WCX" evidence="2">
    <location>
        <begin position="267"/>
        <end position="325"/>
    </location>
</feature>
<keyword evidence="4" id="KW-1185">Reference proteome</keyword>
<sequence length="331" mass="37543">MSSALRKLLLLRYIPREPKSVFTSTLHTKINNEGYAVSERTIQRDLEELSLLFSLSSDETSKPYKWFFPHDTAVIDIPGMSPQIALTFLLVKKFASNSFPSSVLENLTPYFAQAEKELGSSNDNPLAQWPGKVEAISDGMTFQPPSIKPEVIDAVYDGLLHNKCIEGQYTPRVGGVSKYYKIHPLGLVYRGAVIYLVCTLWEYNDIVQLALHRFDSVQLDDIDRSQPADFDLKRYVDKGGFGILNNEEQIAFVGKFQMMKGKHLFETPLSIDQVIESETDDSFILKATVPNTQHFLWWLMSFGEKVEVLEPDWLRAKMIETASAVVALYSQ</sequence>
<evidence type="ECO:0000313" key="3">
    <source>
        <dbReference type="EMBL" id="UZE94425.1"/>
    </source>
</evidence>
<dbReference type="PANTHER" id="PTHR34580">
    <property type="match status" value="1"/>
</dbReference>
<proteinExistence type="predicted"/>
<dbReference type="InterPro" id="IPR026881">
    <property type="entry name" value="WYL_dom"/>
</dbReference>
<reference evidence="3" key="1">
    <citation type="submission" date="2022-06" db="EMBL/GenBank/DDBJ databases">
        <title>Alkalimarinus sp. nov., isolated from gut of a Alitta virens.</title>
        <authorList>
            <person name="Yang A.I."/>
            <person name="Shin N.-R."/>
        </authorList>
    </citation>
    <scope>NUCLEOTIDE SEQUENCE</scope>
    <source>
        <strain evidence="3">A2M4</strain>
    </source>
</reference>
<protein>
    <submittedName>
        <fullName evidence="3">WYL domain-containing protein</fullName>
    </submittedName>
</protein>
<dbReference type="EMBL" id="CP100390">
    <property type="protein sequence ID" value="UZE94425.1"/>
    <property type="molecule type" value="Genomic_DNA"/>
</dbReference>
<feature type="domain" description="WYL" evidence="1">
    <location>
        <begin position="150"/>
        <end position="218"/>
    </location>
</feature>
<evidence type="ECO:0000313" key="4">
    <source>
        <dbReference type="Proteomes" id="UP001163739"/>
    </source>
</evidence>
<evidence type="ECO:0000259" key="1">
    <source>
        <dbReference type="Pfam" id="PF13280"/>
    </source>
</evidence>
<dbReference type="Pfam" id="PF13280">
    <property type="entry name" value="WYL"/>
    <property type="match status" value="1"/>
</dbReference>